<protein>
    <recommendedName>
        <fullName evidence="1">Reverse transcriptase domain-containing protein</fullName>
    </recommendedName>
</protein>
<dbReference type="AlphaFoldDB" id="A0AAP0ATI4"/>
<gene>
    <name evidence="2" type="ORF">KSP39_PZI023674</name>
</gene>
<keyword evidence="3" id="KW-1185">Reference proteome</keyword>
<comment type="caution">
    <text evidence="2">The sequence shown here is derived from an EMBL/GenBank/DDBJ whole genome shotgun (WGS) entry which is preliminary data.</text>
</comment>
<organism evidence="2 3">
    <name type="scientific">Platanthera zijinensis</name>
    <dbReference type="NCBI Taxonomy" id="2320716"/>
    <lineage>
        <taxon>Eukaryota</taxon>
        <taxon>Viridiplantae</taxon>
        <taxon>Streptophyta</taxon>
        <taxon>Embryophyta</taxon>
        <taxon>Tracheophyta</taxon>
        <taxon>Spermatophyta</taxon>
        <taxon>Magnoliopsida</taxon>
        <taxon>Liliopsida</taxon>
        <taxon>Asparagales</taxon>
        <taxon>Orchidaceae</taxon>
        <taxon>Orchidoideae</taxon>
        <taxon>Orchideae</taxon>
        <taxon>Orchidinae</taxon>
        <taxon>Platanthera</taxon>
    </lineage>
</organism>
<proteinExistence type="predicted"/>
<accession>A0AAP0ATI4</accession>
<evidence type="ECO:0000259" key="1">
    <source>
        <dbReference type="Pfam" id="PF00078"/>
    </source>
</evidence>
<reference evidence="2 3" key="1">
    <citation type="journal article" date="2022" name="Nat. Plants">
        <title>Genomes of leafy and leafless Platanthera orchids illuminate the evolution of mycoheterotrophy.</title>
        <authorList>
            <person name="Li M.H."/>
            <person name="Liu K.W."/>
            <person name="Li Z."/>
            <person name="Lu H.C."/>
            <person name="Ye Q.L."/>
            <person name="Zhang D."/>
            <person name="Wang J.Y."/>
            <person name="Li Y.F."/>
            <person name="Zhong Z.M."/>
            <person name="Liu X."/>
            <person name="Yu X."/>
            <person name="Liu D.K."/>
            <person name="Tu X.D."/>
            <person name="Liu B."/>
            <person name="Hao Y."/>
            <person name="Liao X.Y."/>
            <person name="Jiang Y.T."/>
            <person name="Sun W.H."/>
            <person name="Chen J."/>
            <person name="Chen Y.Q."/>
            <person name="Ai Y."/>
            <person name="Zhai J.W."/>
            <person name="Wu S.S."/>
            <person name="Zhou Z."/>
            <person name="Hsiao Y.Y."/>
            <person name="Wu W.L."/>
            <person name="Chen Y.Y."/>
            <person name="Lin Y.F."/>
            <person name="Hsu J.L."/>
            <person name="Li C.Y."/>
            <person name="Wang Z.W."/>
            <person name="Zhao X."/>
            <person name="Zhong W.Y."/>
            <person name="Ma X.K."/>
            <person name="Ma L."/>
            <person name="Huang J."/>
            <person name="Chen G.Z."/>
            <person name="Huang M.Z."/>
            <person name="Huang L."/>
            <person name="Peng D.H."/>
            <person name="Luo Y.B."/>
            <person name="Zou S.Q."/>
            <person name="Chen S.P."/>
            <person name="Lan S."/>
            <person name="Tsai W.C."/>
            <person name="Van de Peer Y."/>
            <person name="Liu Z.J."/>
        </authorList>
    </citation>
    <scope>NUCLEOTIDE SEQUENCE [LARGE SCALE GENOMIC DNA]</scope>
    <source>
        <strain evidence="2">Lor287</strain>
    </source>
</reference>
<dbReference type="InterPro" id="IPR000477">
    <property type="entry name" value="RT_dom"/>
</dbReference>
<sequence>MDFFANKWTCAALALSGWPALPQSQLVPPAAASLLAADISDEEIWAAIRDLKPNRSPGRDVLQLFGLPAQFINWVLQCVMHLRFALLLNDKQTLRIEATREFRQGCPLSSYAFILCSELLSCALQLQGHSIGISLSPAGPRISHLLYADDVLLVGAASSTALGAIRSTLEDYCNWTGQCINSSKSMVVFSKAMPSWKADWIARSLGFQRVTEMLYLGV</sequence>
<dbReference type="EMBL" id="JBBWWQ010000021">
    <property type="protein sequence ID" value="KAK8914037.1"/>
    <property type="molecule type" value="Genomic_DNA"/>
</dbReference>
<evidence type="ECO:0000313" key="2">
    <source>
        <dbReference type="EMBL" id="KAK8914037.1"/>
    </source>
</evidence>
<dbReference type="Pfam" id="PF00078">
    <property type="entry name" value="RVT_1"/>
    <property type="match status" value="1"/>
</dbReference>
<feature type="domain" description="Reverse transcriptase" evidence="1">
    <location>
        <begin position="63"/>
        <end position="218"/>
    </location>
</feature>
<name>A0AAP0ATI4_9ASPA</name>
<evidence type="ECO:0000313" key="3">
    <source>
        <dbReference type="Proteomes" id="UP001418222"/>
    </source>
</evidence>
<dbReference type="Proteomes" id="UP001418222">
    <property type="component" value="Unassembled WGS sequence"/>
</dbReference>